<organism evidence="5 6">
    <name type="scientific">Diabrotica balteata</name>
    <name type="common">Banded cucumber beetle</name>
    <dbReference type="NCBI Taxonomy" id="107213"/>
    <lineage>
        <taxon>Eukaryota</taxon>
        <taxon>Metazoa</taxon>
        <taxon>Ecdysozoa</taxon>
        <taxon>Arthropoda</taxon>
        <taxon>Hexapoda</taxon>
        <taxon>Insecta</taxon>
        <taxon>Pterygota</taxon>
        <taxon>Neoptera</taxon>
        <taxon>Endopterygota</taxon>
        <taxon>Coleoptera</taxon>
        <taxon>Polyphaga</taxon>
        <taxon>Cucujiformia</taxon>
        <taxon>Chrysomeloidea</taxon>
        <taxon>Chrysomelidae</taxon>
        <taxon>Galerucinae</taxon>
        <taxon>Diabroticina</taxon>
        <taxon>Diabroticites</taxon>
        <taxon>Diabrotica</taxon>
    </lineage>
</organism>
<evidence type="ECO:0000313" key="2">
    <source>
        <dbReference type="EMBL" id="CAG9827838.1"/>
    </source>
</evidence>
<dbReference type="Proteomes" id="UP001153709">
    <property type="component" value="Chromosome 1"/>
</dbReference>
<accession>A0A9N9SSK2</accession>
<dbReference type="EMBL" id="OU898277">
    <property type="protein sequence ID" value="CAG9828963.1"/>
    <property type="molecule type" value="Genomic_DNA"/>
</dbReference>
<evidence type="ECO:0000313" key="4">
    <source>
        <dbReference type="EMBL" id="CAG9830171.1"/>
    </source>
</evidence>
<evidence type="ECO:0000313" key="6">
    <source>
        <dbReference type="Proteomes" id="UP001153709"/>
    </source>
</evidence>
<sequence>MEFLRRSCRLTKRDRIENAEIKRRMGVQSDIIDYIEEKRLSWYGHVRRADRGRWINKITEWSPIGRRKRGRPRRSFRDEIDEAMEKRTLRDGDWNDRENWRKRLSEGRQ</sequence>
<dbReference type="Proteomes" id="UP001153709">
    <property type="component" value="Chromosome 3"/>
</dbReference>
<gene>
    <name evidence="1" type="ORF">DIABBA_LOCUS1796</name>
    <name evidence="2" type="ORF">DIABBA_LOCUS1807</name>
    <name evidence="3" type="ORF">DIABBA_LOCUS2841</name>
    <name evidence="4" type="ORF">DIABBA_LOCUS3897</name>
    <name evidence="5" type="ORF">DIABBA_LOCUS4799</name>
</gene>
<dbReference type="EMBL" id="OU898278">
    <property type="protein sequence ID" value="CAG9831177.1"/>
    <property type="molecule type" value="Genomic_DNA"/>
</dbReference>
<evidence type="ECO:0000313" key="5">
    <source>
        <dbReference type="EMBL" id="CAG9831177.1"/>
    </source>
</evidence>
<protein>
    <recommendedName>
        <fullName evidence="7">Endonuclease-reverse transcriptase</fullName>
    </recommendedName>
</protein>
<proteinExistence type="predicted"/>
<dbReference type="OrthoDB" id="6776761at2759"/>
<keyword evidence="6" id="KW-1185">Reference proteome</keyword>
<evidence type="ECO:0000313" key="1">
    <source>
        <dbReference type="EMBL" id="CAG9827828.1"/>
    </source>
</evidence>
<evidence type="ECO:0000313" key="3">
    <source>
        <dbReference type="EMBL" id="CAG9828963.1"/>
    </source>
</evidence>
<evidence type="ECO:0008006" key="7">
    <source>
        <dbReference type="Google" id="ProtNLM"/>
    </source>
</evidence>
<dbReference type="AlphaFoldDB" id="A0A9N9SSK2"/>
<dbReference type="EMBL" id="OU898276">
    <property type="protein sequence ID" value="CAG9827838.1"/>
    <property type="molecule type" value="Genomic_DNA"/>
</dbReference>
<name>A0A9N9SSK2_DIABA</name>
<dbReference type="EMBL" id="OU898276">
    <property type="protein sequence ID" value="CAG9827828.1"/>
    <property type="molecule type" value="Genomic_DNA"/>
</dbReference>
<dbReference type="EMBL" id="OU898277">
    <property type="protein sequence ID" value="CAG9830171.1"/>
    <property type="molecule type" value="Genomic_DNA"/>
</dbReference>
<dbReference type="Proteomes" id="UP001153709">
    <property type="component" value="Chromosome 2"/>
</dbReference>
<reference evidence="5" key="1">
    <citation type="submission" date="2022-01" db="EMBL/GenBank/DDBJ databases">
        <authorList>
            <person name="King R."/>
        </authorList>
    </citation>
    <scope>NUCLEOTIDE SEQUENCE</scope>
</reference>